<dbReference type="Proteomes" id="UP001327560">
    <property type="component" value="Chromosome 1"/>
</dbReference>
<evidence type="ECO:0000313" key="3">
    <source>
        <dbReference type="Proteomes" id="UP001327560"/>
    </source>
</evidence>
<protein>
    <submittedName>
        <fullName evidence="2">Uncharacterized protein</fullName>
    </submittedName>
</protein>
<dbReference type="AlphaFoldDB" id="A0AAQ3JLR3"/>
<feature type="region of interest" description="Disordered" evidence="1">
    <location>
        <begin position="157"/>
        <end position="180"/>
    </location>
</feature>
<feature type="region of interest" description="Disordered" evidence="1">
    <location>
        <begin position="29"/>
        <end position="53"/>
    </location>
</feature>
<keyword evidence="3" id="KW-1185">Reference proteome</keyword>
<evidence type="ECO:0000256" key="1">
    <source>
        <dbReference type="SAM" id="MobiDB-lite"/>
    </source>
</evidence>
<dbReference type="PANTHER" id="PTHR33448">
    <property type="entry name" value="CHLOROPLAST PROTEIN HCF243-RELATED"/>
    <property type="match status" value="1"/>
</dbReference>
<accession>A0AAQ3JLR3</accession>
<organism evidence="2 3">
    <name type="scientific">Canna indica</name>
    <name type="common">Indian-shot</name>
    <dbReference type="NCBI Taxonomy" id="4628"/>
    <lineage>
        <taxon>Eukaryota</taxon>
        <taxon>Viridiplantae</taxon>
        <taxon>Streptophyta</taxon>
        <taxon>Embryophyta</taxon>
        <taxon>Tracheophyta</taxon>
        <taxon>Spermatophyta</taxon>
        <taxon>Magnoliopsida</taxon>
        <taxon>Liliopsida</taxon>
        <taxon>Zingiberales</taxon>
        <taxon>Cannaceae</taxon>
        <taxon>Canna</taxon>
    </lineage>
</organism>
<gene>
    <name evidence="2" type="ORF">Cni_G00854</name>
</gene>
<name>A0AAQ3JLR3_9LILI</name>
<feature type="compositionally biased region" description="Basic and acidic residues" evidence="1">
    <location>
        <begin position="197"/>
        <end position="211"/>
    </location>
</feature>
<dbReference type="PANTHER" id="PTHR33448:SF3">
    <property type="entry name" value="OS09G0370000 PROTEIN"/>
    <property type="match status" value="1"/>
</dbReference>
<feature type="region of interest" description="Disordered" evidence="1">
    <location>
        <begin position="195"/>
        <end position="215"/>
    </location>
</feature>
<sequence length="299" mass="33108">MKGKVGRSGGASTDLLVCFPSRAHLTLMPKPLRSPSPAIDAGKRGPPRPGIRVPASPLLFKTKAKSMSSEIAEPTSPKVTCAGQIKMRNKSLPSKNWLSVVEEIEKLHEQRKSRRPHWLGTFGLKKDVMHFIAAVRGLRFNMDCFCSFHGAVDCATDDKDGKEDEGREGEASSASQTTPSKCLLQLLEENRVAGCKKRQEDGGGERDEGRVIDLPSSLAPPPNALLLMRCRSAPAKGELKEREHGRGREMASKMMIKEDETEKERLLSVRYDDDFFKISNGACIAKDMNPFTRSRSCRR</sequence>
<evidence type="ECO:0000313" key="2">
    <source>
        <dbReference type="EMBL" id="WOK92163.1"/>
    </source>
</evidence>
<dbReference type="EMBL" id="CP136890">
    <property type="protein sequence ID" value="WOK92163.1"/>
    <property type="molecule type" value="Genomic_DNA"/>
</dbReference>
<reference evidence="2 3" key="1">
    <citation type="submission" date="2023-10" db="EMBL/GenBank/DDBJ databases">
        <title>Chromosome-scale genome assembly provides insights into flower coloration mechanisms of Canna indica.</title>
        <authorList>
            <person name="Li C."/>
        </authorList>
    </citation>
    <scope>NUCLEOTIDE SEQUENCE [LARGE SCALE GENOMIC DNA]</scope>
    <source>
        <tissue evidence="2">Flower</tissue>
    </source>
</reference>
<feature type="compositionally biased region" description="Basic and acidic residues" evidence="1">
    <location>
        <begin position="157"/>
        <end position="170"/>
    </location>
</feature>
<proteinExistence type="predicted"/>